<feature type="region of interest" description="Disordered" evidence="1">
    <location>
        <begin position="1"/>
        <end position="78"/>
    </location>
</feature>
<proteinExistence type="predicted"/>
<dbReference type="EMBL" id="QLNQ01000028">
    <property type="protein sequence ID" value="RCK57804.1"/>
    <property type="molecule type" value="Genomic_DNA"/>
</dbReference>
<sequence>MVLSKDGHNIEEERRTNEDLLNTAPLDALGPDYSKPDIPPKLTEPFVFGDPDPDHHGRPRLCTNTSKRNISSKIPNDNPETIHPVVQRLYDALISVCEESVLVEGDTAKFPKNWLMLYRWGKGRKEKKKTPQGYALDHLQLVAEQAAIAPIYRRCSK</sequence>
<accession>A0A367XW45</accession>
<dbReference type="Gene3D" id="1.10.8.50">
    <property type="match status" value="1"/>
</dbReference>
<evidence type="ECO:0000256" key="1">
    <source>
        <dbReference type="SAM" id="MobiDB-lite"/>
    </source>
</evidence>
<name>A0A367XW45_9ASCO</name>
<keyword evidence="3" id="KW-1185">Reference proteome</keyword>
<dbReference type="STRING" id="5486.A0A367XW45"/>
<reference evidence="2 3" key="1">
    <citation type="submission" date="2018-06" db="EMBL/GenBank/DDBJ databases">
        <title>Whole genome sequencing of Candida tropicalis (genome annotated by CSBL at Korea University).</title>
        <authorList>
            <person name="Ahn J."/>
        </authorList>
    </citation>
    <scope>NUCLEOTIDE SEQUENCE [LARGE SCALE GENOMIC DNA]</scope>
    <source>
        <strain evidence="2 3">ATCC 20962</strain>
    </source>
</reference>
<evidence type="ECO:0000313" key="2">
    <source>
        <dbReference type="EMBL" id="RCK57804.1"/>
    </source>
</evidence>
<evidence type="ECO:0000313" key="3">
    <source>
        <dbReference type="Proteomes" id="UP000253472"/>
    </source>
</evidence>
<comment type="caution">
    <text evidence="2">The sequence shown here is derived from an EMBL/GenBank/DDBJ whole genome shotgun (WGS) entry which is preliminary data.</text>
</comment>
<protein>
    <submittedName>
        <fullName evidence="2">Uncharacterized protein</fullName>
    </submittedName>
</protein>
<feature type="compositionally biased region" description="Basic and acidic residues" evidence="1">
    <location>
        <begin position="1"/>
        <end position="18"/>
    </location>
</feature>
<dbReference type="Proteomes" id="UP000253472">
    <property type="component" value="Unassembled WGS sequence"/>
</dbReference>
<feature type="compositionally biased region" description="Polar residues" evidence="1">
    <location>
        <begin position="62"/>
        <end position="78"/>
    </location>
</feature>
<dbReference type="OrthoDB" id="444592at2759"/>
<gene>
    <name evidence="2" type="ORF">Cantr_06864</name>
</gene>
<dbReference type="AlphaFoldDB" id="A0A367XW45"/>
<organism evidence="2 3">
    <name type="scientific">Candida viswanathii</name>
    <dbReference type="NCBI Taxonomy" id="5486"/>
    <lineage>
        <taxon>Eukaryota</taxon>
        <taxon>Fungi</taxon>
        <taxon>Dikarya</taxon>
        <taxon>Ascomycota</taxon>
        <taxon>Saccharomycotina</taxon>
        <taxon>Pichiomycetes</taxon>
        <taxon>Debaryomycetaceae</taxon>
        <taxon>Candida/Lodderomyces clade</taxon>
        <taxon>Candida</taxon>
    </lineage>
</organism>